<sequence length="193" mass="21351">MLALRVHPLRVHQLRVHPLLRVQPLRVSICCVSIRCTVSPVCCVSSQAAVAYQVVACRIYIGRQLFCALFQRSVTDWLIGLLGLGATYEILRFRISVLMPTILRTVSEERDGRTSSGLKSSGDVAAHTTSGGSACLTAFRIKAPGHQISLSLRQPSRLHMGWAPEHQISGIPSSASRARSLWDQDRSNFRIDF</sequence>
<accession>K0RCZ3</accession>
<evidence type="ECO:0000313" key="1">
    <source>
        <dbReference type="EMBL" id="EJK46966.1"/>
    </source>
</evidence>
<reference evidence="1 2" key="1">
    <citation type="journal article" date="2012" name="Genome Biol.">
        <title>Genome and low-iron response of an oceanic diatom adapted to chronic iron limitation.</title>
        <authorList>
            <person name="Lommer M."/>
            <person name="Specht M."/>
            <person name="Roy A.S."/>
            <person name="Kraemer L."/>
            <person name="Andreson R."/>
            <person name="Gutowska M.A."/>
            <person name="Wolf J."/>
            <person name="Bergner S.V."/>
            <person name="Schilhabel M.B."/>
            <person name="Klostermeier U.C."/>
            <person name="Beiko R.G."/>
            <person name="Rosenstiel P."/>
            <person name="Hippler M."/>
            <person name="Laroche J."/>
        </authorList>
    </citation>
    <scope>NUCLEOTIDE SEQUENCE [LARGE SCALE GENOMIC DNA]</scope>
    <source>
        <strain evidence="1 2">CCMP1005</strain>
    </source>
</reference>
<evidence type="ECO:0000313" key="2">
    <source>
        <dbReference type="Proteomes" id="UP000266841"/>
    </source>
</evidence>
<name>K0RCZ3_THAOC</name>
<dbReference type="AlphaFoldDB" id="K0RCZ3"/>
<protein>
    <submittedName>
        <fullName evidence="1">Uncharacterized protein</fullName>
    </submittedName>
</protein>
<dbReference type="EMBL" id="AGNL01047435">
    <property type="protein sequence ID" value="EJK46966.1"/>
    <property type="molecule type" value="Genomic_DNA"/>
</dbReference>
<dbReference type="Proteomes" id="UP000266841">
    <property type="component" value="Unassembled WGS sequence"/>
</dbReference>
<keyword evidence="2" id="KW-1185">Reference proteome</keyword>
<comment type="caution">
    <text evidence="1">The sequence shown here is derived from an EMBL/GenBank/DDBJ whole genome shotgun (WGS) entry which is preliminary data.</text>
</comment>
<proteinExistence type="predicted"/>
<gene>
    <name evidence="1" type="ORF">THAOC_34348</name>
</gene>
<organism evidence="1 2">
    <name type="scientific">Thalassiosira oceanica</name>
    <name type="common">Marine diatom</name>
    <dbReference type="NCBI Taxonomy" id="159749"/>
    <lineage>
        <taxon>Eukaryota</taxon>
        <taxon>Sar</taxon>
        <taxon>Stramenopiles</taxon>
        <taxon>Ochrophyta</taxon>
        <taxon>Bacillariophyta</taxon>
        <taxon>Coscinodiscophyceae</taxon>
        <taxon>Thalassiosirophycidae</taxon>
        <taxon>Thalassiosirales</taxon>
        <taxon>Thalassiosiraceae</taxon>
        <taxon>Thalassiosira</taxon>
    </lineage>
</organism>